<protein>
    <recommendedName>
        <fullName evidence="4">Large ribosomal subunit protein bL28m</fullName>
    </recommendedName>
</protein>
<dbReference type="AlphaFoldDB" id="A0A1Q5UNF5"/>
<keyword evidence="3" id="KW-0687">Ribonucleoprotein</keyword>
<dbReference type="EMBL" id="MNBE01000120">
    <property type="protein sequence ID" value="OKP13994.1"/>
    <property type="molecule type" value="Genomic_DNA"/>
</dbReference>
<dbReference type="InterPro" id="IPR026569">
    <property type="entry name" value="Ribosomal_bL28"/>
</dbReference>
<dbReference type="PANTHER" id="PTHR13528">
    <property type="entry name" value="39S RIBOSOMAL PROTEIN L28, MITOCHONDRIAL"/>
    <property type="match status" value="1"/>
</dbReference>
<dbReference type="FunFam" id="2.30.170.40:FF:000003">
    <property type="entry name" value="54S ribosomal protein L24"/>
    <property type="match status" value="1"/>
</dbReference>
<evidence type="ECO:0000256" key="4">
    <source>
        <dbReference type="ARBA" id="ARBA00035269"/>
    </source>
</evidence>
<comment type="caution">
    <text evidence="7">The sequence shown here is derived from an EMBL/GenBank/DDBJ whole genome shotgun (WGS) entry which is preliminary data.</text>
</comment>
<evidence type="ECO:0000256" key="2">
    <source>
        <dbReference type="ARBA" id="ARBA00022980"/>
    </source>
</evidence>
<proteinExistence type="inferred from homology"/>
<comment type="similarity">
    <text evidence="1">Belongs to the bacterial ribosomal protein bL28 family.</text>
</comment>
<dbReference type="OrthoDB" id="361870at2759"/>
<dbReference type="PANTHER" id="PTHR13528:SF2">
    <property type="entry name" value="LARGE RIBOSOMAL SUBUNIT PROTEIN BL28M"/>
    <property type="match status" value="1"/>
</dbReference>
<evidence type="ECO:0000313" key="8">
    <source>
        <dbReference type="Proteomes" id="UP000186955"/>
    </source>
</evidence>
<gene>
    <name evidence="7" type="ORF">PENSUB_263</name>
</gene>
<keyword evidence="8" id="KW-1185">Reference proteome</keyword>
<feature type="region of interest" description="Disordered" evidence="6">
    <location>
        <begin position="260"/>
        <end position="287"/>
    </location>
</feature>
<keyword evidence="2 7" id="KW-0689">Ribosomal protein</keyword>
<dbReference type="Proteomes" id="UP000186955">
    <property type="component" value="Unassembled WGS sequence"/>
</dbReference>
<evidence type="ECO:0000313" key="7">
    <source>
        <dbReference type="EMBL" id="OKP13994.1"/>
    </source>
</evidence>
<evidence type="ECO:0000256" key="5">
    <source>
        <dbReference type="ARBA" id="ARBA00037226"/>
    </source>
</evidence>
<dbReference type="SUPFAM" id="SSF143800">
    <property type="entry name" value="L28p-like"/>
    <property type="match status" value="1"/>
</dbReference>
<dbReference type="GO" id="GO:0003735">
    <property type="term" value="F:structural constituent of ribosome"/>
    <property type="evidence" value="ECO:0007669"/>
    <property type="project" value="InterPro"/>
</dbReference>
<evidence type="ECO:0000256" key="1">
    <source>
        <dbReference type="ARBA" id="ARBA00008760"/>
    </source>
</evidence>
<name>A0A1Q5UNF5_9EURO</name>
<sequence>MAMDLSQICLLAEIREQGICASHGAAPKAVSNPQILPAASPAASAALVSFVLLNLPIIFPMAGLQSRSALAAPFSLTAAFRALSVSTPKRAFSTTSAPQSEKKLPEDVPSYPYGPRQWYKQADTGLYGGAMIRFGNKISKGRNEGKTRRSWKPNVRRKKMWSEALQEHLFIKVTRRALRTIMNEGGLDKYLLSDRPARLKELGVFGWHLRYQVMQSPTIKEQFRQQREKMGLPEPLSFEEWIKTKEEEIEAKVEERLNIKPITTPRPKGQADPQNDARKLAAAEALP</sequence>
<dbReference type="Gene3D" id="2.30.170.40">
    <property type="entry name" value="Ribosomal protein L28/L24"/>
    <property type="match status" value="1"/>
</dbReference>
<organism evidence="7 8">
    <name type="scientific">Penicillium subrubescens</name>
    <dbReference type="NCBI Taxonomy" id="1316194"/>
    <lineage>
        <taxon>Eukaryota</taxon>
        <taxon>Fungi</taxon>
        <taxon>Dikarya</taxon>
        <taxon>Ascomycota</taxon>
        <taxon>Pezizomycotina</taxon>
        <taxon>Eurotiomycetes</taxon>
        <taxon>Eurotiomycetidae</taxon>
        <taxon>Eurotiales</taxon>
        <taxon>Aspergillaceae</taxon>
        <taxon>Penicillium</taxon>
    </lineage>
</organism>
<accession>A0A1Q5UNF5</accession>
<dbReference type="InterPro" id="IPR037147">
    <property type="entry name" value="Ribosomal_bL28_sf"/>
</dbReference>
<reference evidence="7 8" key="1">
    <citation type="submission" date="2016-10" db="EMBL/GenBank/DDBJ databases">
        <title>Genome sequence of the ascomycete fungus Penicillium subrubescens.</title>
        <authorList>
            <person name="De Vries R.P."/>
            <person name="Peng M."/>
            <person name="Dilokpimol A."/>
            <person name="Hilden K."/>
            <person name="Makela M.R."/>
            <person name="Grigoriev I."/>
            <person name="Riley R."/>
            <person name="Granchi Z."/>
        </authorList>
    </citation>
    <scope>NUCLEOTIDE SEQUENCE [LARGE SCALE GENOMIC DNA]</scope>
    <source>
        <strain evidence="7 8">CBS 132785</strain>
    </source>
</reference>
<dbReference type="Pfam" id="PF00830">
    <property type="entry name" value="Ribosomal_L28"/>
    <property type="match status" value="1"/>
</dbReference>
<dbReference type="InterPro" id="IPR034704">
    <property type="entry name" value="Ribosomal_bL28/bL31-like_sf"/>
</dbReference>
<dbReference type="GO" id="GO:0005762">
    <property type="term" value="C:mitochondrial large ribosomal subunit"/>
    <property type="evidence" value="ECO:0007669"/>
    <property type="project" value="TreeGrafter"/>
</dbReference>
<dbReference type="STRING" id="1316194.A0A1Q5UNF5"/>
<evidence type="ECO:0000256" key="6">
    <source>
        <dbReference type="SAM" id="MobiDB-lite"/>
    </source>
</evidence>
<evidence type="ECO:0000256" key="3">
    <source>
        <dbReference type="ARBA" id="ARBA00023274"/>
    </source>
</evidence>
<comment type="function">
    <text evidence="5">Component of the mitochondrial ribosome (mitoribosome), a dedicated translation machinery responsible for the synthesis of mitochondrial genome-encoded proteins, including at least some of the essential transmembrane subunits of the mitochondrial respiratory chain. The mitoribosomes are attached to the mitochondrial inner membrane and translation products are cotranslationally integrated into the membrane.</text>
</comment>